<evidence type="ECO:0000256" key="8">
    <source>
        <dbReference type="ARBA" id="ARBA00023136"/>
    </source>
</evidence>
<dbReference type="InterPro" id="IPR014710">
    <property type="entry name" value="RmlC-like_jellyroll"/>
</dbReference>
<name>A0A8J6L9A3_TENMO</name>
<dbReference type="PROSITE" id="PS50042">
    <property type="entry name" value="CNMP_BINDING_3"/>
    <property type="match status" value="1"/>
</dbReference>
<keyword evidence="2" id="KW-0813">Transport</keyword>
<evidence type="ECO:0000256" key="4">
    <source>
        <dbReference type="ARBA" id="ARBA00022692"/>
    </source>
</evidence>
<dbReference type="Gene3D" id="2.60.120.10">
    <property type="entry name" value="Jelly Rolls"/>
    <property type="match status" value="1"/>
</dbReference>
<dbReference type="InterPro" id="IPR018422">
    <property type="entry name" value="Cation/H_exchanger_CPA1"/>
</dbReference>
<dbReference type="FunFam" id="2.60.120.10:FF:000282">
    <property type="entry name" value="Uncharacterized protein"/>
    <property type="match status" value="1"/>
</dbReference>
<keyword evidence="4 11" id="KW-0812">Transmembrane</keyword>
<evidence type="ECO:0000256" key="1">
    <source>
        <dbReference type="ARBA" id="ARBA00004651"/>
    </source>
</evidence>
<feature type="transmembrane region" description="Helical" evidence="11">
    <location>
        <begin position="109"/>
        <end position="129"/>
    </location>
</feature>
<dbReference type="SUPFAM" id="SSF51206">
    <property type="entry name" value="cAMP-binding domain-like"/>
    <property type="match status" value="1"/>
</dbReference>
<evidence type="ECO:0000256" key="5">
    <source>
        <dbReference type="ARBA" id="ARBA00022989"/>
    </source>
</evidence>
<reference evidence="13" key="2">
    <citation type="submission" date="2021-08" db="EMBL/GenBank/DDBJ databases">
        <authorList>
            <person name="Eriksson T."/>
        </authorList>
    </citation>
    <scope>NUCLEOTIDE SEQUENCE</scope>
    <source>
        <strain evidence="13">Stoneville</strain>
        <tissue evidence="13">Whole head</tissue>
    </source>
</reference>
<dbReference type="CDD" id="cd00038">
    <property type="entry name" value="CAP_ED"/>
    <property type="match status" value="1"/>
</dbReference>
<dbReference type="PANTHER" id="PTHR10110">
    <property type="entry name" value="SODIUM/HYDROGEN EXCHANGER"/>
    <property type="match status" value="1"/>
</dbReference>
<dbReference type="GO" id="GO:0015386">
    <property type="term" value="F:potassium:proton antiporter activity"/>
    <property type="evidence" value="ECO:0007669"/>
    <property type="project" value="TreeGrafter"/>
</dbReference>
<evidence type="ECO:0000256" key="10">
    <source>
        <dbReference type="SAM" id="MobiDB-lite"/>
    </source>
</evidence>
<dbReference type="InterPro" id="IPR000595">
    <property type="entry name" value="cNMP-bd_dom"/>
</dbReference>
<keyword evidence="9" id="KW-0739">Sodium transport</keyword>
<feature type="transmembrane region" description="Helical" evidence="11">
    <location>
        <begin position="231"/>
        <end position="254"/>
    </location>
</feature>
<sequence length="1249" mass="144629">MDHIEWMDQIGYMVRQMVHHIQYIFLPMILYSTSFCIDAHAFIKALPQIFIISIPVSILSMAATGLLMKEIIDSTWSYVEAMLFGIMFSSIYPLDVLRWLKESTIQTKYVITLLNGETVVSGALSFYIFRVIQHHYEKWVVRWYQFLTGFVRQLFMGVPLSCIFAYFGAFMMRYAYNDPINLMVLTISMCYTTYFLGNWMCNAGLIANVITGIKMGMERTSLSKEVEQGIIYFWQMVTTLMNGILFILIGILATAFISHDLGIEDVILVFVTYLITNLFRFLGFFVHSPILSRVGYVNLNMATMISLMFREEEKDKRKESTFFLHAVGVYILMLLINGSFVPILLKALGLTKISLSREINMNNCMKYIYEARAREIAILKMDRFLSDANWPLVLNTTTLKHPYKNMNTVNEGESDEEEEYFLGYRSTYCPDCKKNVPNQPTAKEIKEMNKEAKLRVLKLRKIAYSRQFENGMISKEGIRIMHQAVEIAMDSDSLIIELDGLFKMFKKEKHYFDVVLNLLLALRICKLCTYWKCCRFCKKVPNAALGYLNTKVNEHKSLAFELGKSYIYGEEEILDNLNKIVDNGPIRDSIRGTIENDRLSLTRCMGMEQMQAQWVATTVKTKSAIRMVLNSMKDDIVELKVAGWIDTVEYNKLSKSLAERYKHSNSIKSIEPPAPKLIFREVTYLGDDEKIINYLYDNIATKKFDPGDVVFAEGEVVDGIYILITGMFLVTYTPKDEVKEKLKEIGSLPVVDYICSSTYEETMYEYIVAGDTIGELATLTDRPYNGVIMAETYSQVFILSRKTIKNALNMDVDPINGLECRIWKYIGFKKALTILMDVPSYRSYTEDKIKFVLERSFVPDLSNYKVFVVNEMMEDIILLEGVIVDFNTRDVYTGPCYIPRALQRLALPKSSIVNIDVSIEPKLMVIPAKDYDEYEIMVNVEQICELVFACLVCWKWIPEGGADRSVSIEFCSAIKTNIVGDNELEITNDVGSVGSGCNRYSELKKNTENQQIDEKVTTVDRKIDKNAKEMVCLRQQNEKLKRNIKEQEERLGMIEREIRRNNIIIQGMVDQEREDHVETREKVQEVLRKIGADLVNANTEIVEIDKENKRKTEKKHKGEHKKEDTKGRGGVKVCTILYWNMAELIRKGEEFWKYIRKFEIVGLVETWVEERSWKKIDKTLPKDYKWKSQWAKREKKKGRATEGIITGVKLGIKEKSQERGEEGCMERNVHIGNEWWKILRVYSKEMRTQ</sequence>
<keyword evidence="7" id="KW-0406">Ion transport</keyword>
<evidence type="ECO:0000313" key="14">
    <source>
        <dbReference type="Proteomes" id="UP000719412"/>
    </source>
</evidence>
<dbReference type="PANTHER" id="PTHR10110:SF86">
    <property type="entry name" value="SODIUM_HYDROGEN EXCHANGER 7"/>
    <property type="match status" value="1"/>
</dbReference>
<evidence type="ECO:0000256" key="6">
    <source>
        <dbReference type="ARBA" id="ARBA00023053"/>
    </source>
</evidence>
<feature type="domain" description="Cyclic nucleotide-binding" evidence="12">
    <location>
        <begin position="683"/>
        <end position="808"/>
    </location>
</feature>
<proteinExistence type="predicted"/>
<dbReference type="GO" id="GO:0005886">
    <property type="term" value="C:plasma membrane"/>
    <property type="evidence" value="ECO:0007669"/>
    <property type="project" value="UniProtKB-SubCell"/>
</dbReference>
<keyword evidence="3" id="KW-1003">Cell membrane</keyword>
<dbReference type="AlphaFoldDB" id="A0A8J6L9A3"/>
<keyword evidence="14" id="KW-1185">Reference proteome</keyword>
<dbReference type="Pfam" id="PF00027">
    <property type="entry name" value="cNMP_binding"/>
    <property type="match status" value="1"/>
</dbReference>
<keyword evidence="5 11" id="KW-1133">Transmembrane helix</keyword>
<evidence type="ECO:0000313" key="13">
    <source>
        <dbReference type="EMBL" id="KAH0810683.1"/>
    </source>
</evidence>
<dbReference type="EMBL" id="JABDTM020027335">
    <property type="protein sequence ID" value="KAH0810683.1"/>
    <property type="molecule type" value="Genomic_DNA"/>
</dbReference>
<feature type="transmembrane region" description="Helical" evidence="11">
    <location>
        <begin position="322"/>
        <end position="345"/>
    </location>
</feature>
<dbReference type="GO" id="GO:0051453">
    <property type="term" value="P:regulation of intracellular pH"/>
    <property type="evidence" value="ECO:0007669"/>
    <property type="project" value="TreeGrafter"/>
</dbReference>
<evidence type="ECO:0000259" key="12">
    <source>
        <dbReference type="PROSITE" id="PS50042"/>
    </source>
</evidence>
<evidence type="ECO:0000256" key="2">
    <source>
        <dbReference type="ARBA" id="ARBA00022448"/>
    </source>
</evidence>
<keyword evidence="8 11" id="KW-0472">Membrane</keyword>
<organism evidence="13 14">
    <name type="scientific">Tenebrio molitor</name>
    <name type="common">Yellow mealworm beetle</name>
    <dbReference type="NCBI Taxonomy" id="7067"/>
    <lineage>
        <taxon>Eukaryota</taxon>
        <taxon>Metazoa</taxon>
        <taxon>Ecdysozoa</taxon>
        <taxon>Arthropoda</taxon>
        <taxon>Hexapoda</taxon>
        <taxon>Insecta</taxon>
        <taxon>Pterygota</taxon>
        <taxon>Neoptera</taxon>
        <taxon>Endopterygota</taxon>
        <taxon>Coleoptera</taxon>
        <taxon>Polyphaga</taxon>
        <taxon>Cucujiformia</taxon>
        <taxon>Tenebrionidae</taxon>
        <taxon>Tenebrio</taxon>
    </lineage>
</organism>
<evidence type="ECO:0000256" key="9">
    <source>
        <dbReference type="ARBA" id="ARBA00023201"/>
    </source>
</evidence>
<gene>
    <name evidence="13" type="ORF">GEV33_012107</name>
</gene>
<feature type="transmembrane region" description="Helical" evidence="11">
    <location>
        <begin position="182"/>
        <end position="210"/>
    </location>
</feature>
<feature type="transmembrane region" description="Helical" evidence="11">
    <location>
        <begin position="49"/>
        <end position="68"/>
    </location>
</feature>
<comment type="subcellular location">
    <subcellularLocation>
        <location evidence="1">Cell membrane</location>
        <topology evidence="1">Multi-pass membrane protein</topology>
    </subcellularLocation>
</comment>
<dbReference type="InterPro" id="IPR006153">
    <property type="entry name" value="Cation/H_exchanger_TM"/>
</dbReference>
<feature type="transmembrane region" description="Helical" evidence="11">
    <location>
        <begin position="75"/>
        <end position="94"/>
    </location>
</feature>
<evidence type="ECO:0000256" key="7">
    <source>
        <dbReference type="ARBA" id="ARBA00023065"/>
    </source>
</evidence>
<evidence type="ECO:0000256" key="11">
    <source>
        <dbReference type="SAM" id="Phobius"/>
    </source>
</evidence>
<protein>
    <recommendedName>
        <fullName evidence="12">Cyclic nucleotide-binding domain-containing protein</fullName>
    </recommendedName>
</protein>
<feature type="region of interest" description="Disordered" evidence="10">
    <location>
        <begin position="1106"/>
        <end position="1125"/>
    </location>
</feature>
<feature type="transmembrane region" description="Helical" evidence="11">
    <location>
        <begin position="21"/>
        <end position="43"/>
    </location>
</feature>
<feature type="transmembrane region" description="Helical" evidence="11">
    <location>
        <begin position="150"/>
        <end position="176"/>
    </location>
</feature>
<dbReference type="Pfam" id="PF00999">
    <property type="entry name" value="Na_H_Exchanger"/>
    <property type="match status" value="1"/>
</dbReference>
<dbReference type="InterPro" id="IPR018490">
    <property type="entry name" value="cNMP-bd_dom_sf"/>
</dbReference>
<dbReference type="Proteomes" id="UP000719412">
    <property type="component" value="Unassembled WGS sequence"/>
</dbReference>
<keyword evidence="6" id="KW-0915">Sodium</keyword>
<dbReference type="GO" id="GO:0015385">
    <property type="term" value="F:sodium:proton antiporter activity"/>
    <property type="evidence" value="ECO:0007669"/>
    <property type="project" value="InterPro"/>
</dbReference>
<feature type="transmembrane region" description="Helical" evidence="11">
    <location>
        <begin position="266"/>
        <end position="286"/>
    </location>
</feature>
<evidence type="ECO:0000256" key="3">
    <source>
        <dbReference type="ARBA" id="ARBA00022475"/>
    </source>
</evidence>
<comment type="caution">
    <text evidence="13">The sequence shown here is derived from an EMBL/GenBank/DDBJ whole genome shotgun (WGS) entry which is preliminary data.</text>
</comment>
<accession>A0A8J6L9A3</accession>
<dbReference type="GO" id="GO:0098719">
    <property type="term" value="P:sodium ion import across plasma membrane"/>
    <property type="evidence" value="ECO:0007669"/>
    <property type="project" value="TreeGrafter"/>
</dbReference>
<reference evidence="13" key="1">
    <citation type="journal article" date="2020" name="J Insects Food Feed">
        <title>The yellow mealworm (Tenebrio molitor) genome: a resource for the emerging insects as food and feed industry.</title>
        <authorList>
            <person name="Eriksson T."/>
            <person name="Andere A."/>
            <person name="Kelstrup H."/>
            <person name="Emery V."/>
            <person name="Picard C."/>
        </authorList>
    </citation>
    <scope>NUCLEOTIDE SEQUENCE</scope>
    <source>
        <strain evidence="13">Stoneville</strain>
        <tissue evidence="13">Whole head</tissue>
    </source>
</reference>